<evidence type="ECO:0000313" key="2">
    <source>
        <dbReference type="EMBL" id="KKP69767.1"/>
    </source>
</evidence>
<evidence type="ECO:0008006" key="4">
    <source>
        <dbReference type="Google" id="ProtNLM"/>
    </source>
</evidence>
<organism evidence="2 3">
    <name type="scientific">candidate division CPR3 bacterium GW2011_GWF2_35_18</name>
    <dbReference type="NCBI Taxonomy" id="1618350"/>
    <lineage>
        <taxon>Bacteria</taxon>
        <taxon>Bacteria division CPR3</taxon>
    </lineage>
</organism>
<name>A0A0G0ER53_UNCC3</name>
<dbReference type="Proteomes" id="UP000034581">
    <property type="component" value="Unassembled WGS sequence"/>
</dbReference>
<dbReference type="EMBL" id="LBQB01000003">
    <property type="protein sequence ID" value="KKP69767.1"/>
    <property type="molecule type" value="Genomic_DNA"/>
</dbReference>
<evidence type="ECO:0000313" key="3">
    <source>
        <dbReference type="Proteomes" id="UP000034581"/>
    </source>
</evidence>
<proteinExistence type="predicted"/>
<feature type="transmembrane region" description="Helical" evidence="1">
    <location>
        <begin position="7"/>
        <end position="30"/>
    </location>
</feature>
<sequence length="144" mass="16279">MKTKIGRYLIAGIWLLVGFGKFFIVIAEVISQKALISPVMGKLAEETNLSFYRQICNNYYIPYALFFIFMATTIEIISGFLILKGKVFARFGFLGVSFILLTYLPFHHGGALIGNSILLLLQITLAFQKSEEDLLQGIIKKFKK</sequence>
<feature type="transmembrane region" description="Helical" evidence="1">
    <location>
        <begin position="60"/>
        <end position="82"/>
    </location>
</feature>
<keyword evidence="1" id="KW-0472">Membrane</keyword>
<evidence type="ECO:0000256" key="1">
    <source>
        <dbReference type="SAM" id="Phobius"/>
    </source>
</evidence>
<dbReference type="AlphaFoldDB" id="A0A0G0ER53"/>
<feature type="transmembrane region" description="Helical" evidence="1">
    <location>
        <begin position="110"/>
        <end position="127"/>
    </location>
</feature>
<reference evidence="2 3" key="1">
    <citation type="journal article" date="2015" name="Nature">
        <title>rRNA introns, odd ribosomes, and small enigmatic genomes across a large radiation of phyla.</title>
        <authorList>
            <person name="Brown C.T."/>
            <person name="Hug L.A."/>
            <person name="Thomas B.C."/>
            <person name="Sharon I."/>
            <person name="Castelle C.J."/>
            <person name="Singh A."/>
            <person name="Wilkins M.J."/>
            <person name="Williams K.H."/>
            <person name="Banfield J.F."/>
        </authorList>
    </citation>
    <scope>NUCLEOTIDE SEQUENCE [LARGE SCALE GENOMIC DNA]</scope>
</reference>
<protein>
    <recommendedName>
        <fullName evidence="4">DoxX family protein</fullName>
    </recommendedName>
</protein>
<accession>A0A0G0ER53</accession>
<keyword evidence="1" id="KW-1133">Transmembrane helix</keyword>
<keyword evidence="1" id="KW-0812">Transmembrane</keyword>
<comment type="caution">
    <text evidence="2">The sequence shown here is derived from an EMBL/GenBank/DDBJ whole genome shotgun (WGS) entry which is preliminary data.</text>
</comment>
<gene>
    <name evidence="2" type="ORF">UR67_C0003G0045</name>
</gene>
<feature type="transmembrane region" description="Helical" evidence="1">
    <location>
        <begin position="87"/>
        <end position="104"/>
    </location>
</feature>